<dbReference type="EMBL" id="FXAW01000001">
    <property type="protein sequence ID" value="SMG08385.1"/>
    <property type="molecule type" value="Genomic_DNA"/>
</dbReference>
<evidence type="ECO:0000259" key="11">
    <source>
        <dbReference type="Pfam" id="PF21263"/>
    </source>
</evidence>
<dbReference type="STRING" id="1028.SAMN05661096_00130"/>
<dbReference type="Gene3D" id="1.20.140.10">
    <property type="entry name" value="Butyryl-CoA Dehydrogenase, subunit A, domain 3"/>
    <property type="match status" value="2"/>
</dbReference>
<dbReference type="PANTHER" id="PTHR43884:SF12">
    <property type="entry name" value="ISOVALERYL-COA DEHYDROGENASE, MITOCHONDRIAL-RELATED"/>
    <property type="match status" value="1"/>
</dbReference>
<evidence type="ECO:0000256" key="4">
    <source>
        <dbReference type="ARBA" id="ARBA00022827"/>
    </source>
</evidence>
<dbReference type="PROSITE" id="PS00073">
    <property type="entry name" value="ACYL_COA_DH_2"/>
    <property type="match status" value="1"/>
</dbReference>
<dbReference type="PANTHER" id="PTHR43884">
    <property type="entry name" value="ACYL-COA DEHYDROGENASE"/>
    <property type="match status" value="1"/>
</dbReference>
<keyword evidence="3 7" id="KW-0285">Flavoprotein</keyword>
<evidence type="ECO:0000313" key="12">
    <source>
        <dbReference type="EMBL" id="SMG08385.1"/>
    </source>
</evidence>
<dbReference type="InterPro" id="IPR013786">
    <property type="entry name" value="AcylCoA_DH/ox_N"/>
</dbReference>
<dbReference type="RefSeq" id="WP_085515155.1">
    <property type="nucleotide sequence ID" value="NZ_FXAW01000001.1"/>
</dbReference>
<dbReference type="FunFam" id="2.40.110.10:FF:000001">
    <property type="entry name" value="Acyl-CoA dehydrogenase, mitochondrial"/>
    <property type="match status" value="1"/>
</dbReference>
<dbReference type="InterPro" id="IPR006089">
    <property type="entry name" value="Acyl-CoA_DH_CS"/>
</dbReference>
<evidence type="ECO:0000313" key="13">
    <source>
        <dbReference type="Proteomes" id="UP000193804"/>
    </source>
</evidence>
<dbReference type="InterPro" id="IPR049426">
    <property type="entry name" value="Acyl-CoA-dh-like_C"/>
</dbReference>
<dbReference type="SUPFAM" id="SSF47203">
    <property type="entry name" value="Acyl-CoA dehydrogenase C-terminal domain-like"/>
    <property type="match status" value="1"/>
</dbReference>
<dbReference type="FunFam" id="1.20.140.10:FF:000019">
    <property type="entry name" value="Acyl-CoA dehydrogenase"/>
    <property type="match status" value="1"/>
</dbReference>
<keyword evidence="13" id="KW-1185">Reference proteome</keyword>
<evidence type="ECO:0000256" key="2">
    <source>
        <dbReference type="ARBA" id="ARBA00009347"/>
    </source>
</evidence>
<dbReference type="PROSITE" id="PS00072">
    <property type="entry name" value="ACYL_COA_DH_1"/>
    <property type="match status" value="1"/>
</dbReference>
<comment type="catalytic activity">
    <reaction evidence="6">
        <text>a 2,3-saturated acyl-CoA + A = a 2,3-dehydroacyl-CoA + AH2</text>
        <dbReference type="Rhea" id="RHEA:48608"/>
        <dbReference type="ChEBI" id="CHEBI:13193"/>
        <dbReference type="ChEBI" id="CHEBI:17499"/>
        <dbReference type="ChEBI" id="CHEBI:60015"/>
        <dbReference type="ChEBI" id="CHEBI:65111"/>
    </reaction>
</comment>
<dbReference type="SUPFAM" id="SSF56645">
    <property type="entry name" value="Acyl-CoA dehydrogenase NM domain-like"/>
    <property type="match status" value="1"/>
</dbReference>
<dbReference type="Pfam" id="PF02771">
    <property type="entry name" value="Acyl-CoA_dh_N"/>
    <property type="match status" value="1"/>
</dbReference>
<dbReference type="InterPro" id="IPR037069">
    <property type="entry name" value="AcylCoA_DH/ox_N_sf"/>
</dbReference>
<dbReference type="FunFam" id="1.10.540.10:FF:000001">
    <property type="entry name" value="Very long-chain-specific acyl-CoA dehydrogenase, mitochondrial"/>
    <property type="match status" value="1"/>
</dbReference>
<sequence length="599" mass="66482">METKEEQIQSQTGGSFLINAIPESIFIESDFSEEQKMMVASAQDFVQQEVKPLADELEKHKDLAQTIKLLEKAGDLGLLGLGIPEAYGGIEVSFNTTLRVIEELAKTTEFSPAFGVQTSIGMAPILLYGSEEQKAKYIPNMVSGKWKGCYCLTEPDAGSDANSGKTKAIYNVDEKAYYLTGQKMWITNAGIADVFTVFAKIEDDKNLSAFIVEKGYEGLTLGEEEDKMGIRASSTRQVFLNDVKVPEENLLGTRGEGFKMALNVLSTGRIKLGIGGLGVSKNAIDFASEYALNRKQFGQTISSFGAIQQKLAKMVVKTYALQAAAYRTGEMIDQKEQEFQKSGMSVEKAKQKAVSTYGIECAIIKVFGSEAQDFVVDEGLQIYGGMGFSEEAPMARLYRDSRISRIFEGTNEINRMLIVDMLLKKAMNGELDLMSAASEVQKELSSIPSFSDNGNTDSLERSVQIVANLKKLTLIIAGSAAQKLMMKLKDEQEILMNVADMLIQIYVLESVIVKTQRMKDRHGKEASAAQIDICQLFMLEAVKEIKNSAEEALWSFLEGDEMKMMQMALKRFAKIESFNVKESRRLVARRLFDEGKYNF</sequence>
<name>A0A1X7I355_9BACT</name>
<dbReference type="InterPro" id="IPR036250">
    <property type="entry name" value="AcylCo_DH-like_C"/>
</dbReference>
<evidence type="ECO:0000256" key="6">
    <source>
        <dbReference type="ARBA" id="ARBA00052546"/>
    </source>
</evidence>
<dbReference type="InterPro" id="IPR006091">
    <property type="entry name" value="Acyl-CoA_Oxase/DH_mid-dom"/>
</dbReference>
<dbReference type="InterPro" id="IPR009100">
    <property type="entry name" value="AcylCoA_DH/oxidase_NM_dom_sf"/>
</dbReference>
<keyword evidence="4 7" id="KW-0274">FAD</keyword>
<gene>
    <name evidence="12" type="ORF">SAMN05661096_00130</name>
</gene>
<dbReference type="Gene3D" id="1.10.540.10">
    <property type="entry name" value="Acyl-CoA dehydrogenase/oxidase, N-terminal domain"/>
    <property type="match status" value="1"/>
</dbReference>
<dbReference type="AlphaFoldDB" id="A0A1X7I355"/>
<feature type="domain" description="Acyl-CoA oxidase/dehydrogenase middle" evidence="9">
    <location>
        <begin position="149"/>
        <end position="243"/>
    </location>
</feature>
<proteinExistence type="inferred from homology"/>
<dbReference type="Pfam" id="PF02770">
    <property type="entry name" value="Acyl-CoA_dh_M"/>
    <property type="match status" value="1"/>
</dbReference>
<feature type="domain" description="Acyl-CoA dehydrogenase/oxidase N-terminal" evidence="10">
    <location>
        <begin position="32"/>
        <end position="145"/>
    </location>
</feature>
<evidence type="ECO:0000259" key="8">
    <source>
        <dbReference type="Pfam" id="PF00441"/>
    </source>
</evidence>
<dbReference type="Pfam" id="PF00441">
    <property type="entry name" value="Acyl-CoA_dh_1"/>
    <property type="match status" value="1"/>
</dbReference>
<dbReference type="Gene3D" id="2.40.110.10">
    <property type="entry name" value="Butyryl-CoA Dehydrogenase, subunit A, domain 2"/>
    <property type="match status" value="1"/>
</dbReference>
<reference evidence="13" key="1">
    <citation type="submission" date="2017-04" db="EMBL/GenBank/DDBJ databases">
        <authorList>
            <person name="Varghese N."/>
            <person name="Submissions S."/>
        </authorList>
    </citation>
    <scope>NUCLEOTIDE SEQUENCE [LARGE SCALE GENOMIC DNA]</scope>
    <source>
        <strain evidence="13">DSM 4125</strain>
    </source>
</reference>
<dbReference type="OrthoDB" id="9765339at2"/>
<dbReference type="GO" id="GO:0050660">
    <property type="term" value="F:flavin adenine dinucleotide binding"/>
    <property type="evidence" value="ECO:0007669"/>
    <property type="project" value="InterPro"/>
</dbReference>
<evidence type="ECO:0000256" key="3">
    <source>
        <dbReference type="ARBA" id="ARBA00022630"/>
    </source>
</evidence>
<evidence type="ECO:0000256" key="1">
    <source>
        <dbReference type="ARBA" id="ARBA00001974"/>
    </source>
</evidence>
<organism evidence="12 13">
    <name type="scientific">Marivirga sericea</name>
    <dbReference type="NCBI Taxonomy" id="1028"/>
    <lineage>
        <taxon>Bacteria</taxon>
        <taxon>Pseudomonadati</taxon>
        <taxon>Bacteroidota</taxon>
        <taxon>Cytophagia</taxon>
        <taxon>Cytophagales</taxon>
        <taxon>Marivirgaceae</taxon>
        <taxon>Marivirga</taxon>
    </lineage>
</organism>
<dbReference type="Pfam" id="PF21263">
    <property type="entry name" value="Acyl-CoA-dh_C"/>
    <property type="match status" value="1"/>
</dbReference>
<evidence type="ECO:0000256" key="7">
    <source>
        <dbReference type="RuleBase" id="RU362125"/>
    </source>
</evidence>
<feature type="domain" description="Acyl-CoA dehydrogenase/oxidase C-terminal" evidence="8">
    <location>
        <begin position="255"/>
        <end position="421"/>
    </location>
</feature>
<evidence type="ECO:0000259" key="9">
    <source>
        <dbReference type="Pfam" id="PF02770"/>
    </source>
</evidence>
<comment type="cofactor">
    <cofactor evidence="1 7">
        <name>FAD</name>
        <dbReference type="ChEBI" id="CHEBI:57692"/>
    </cofactor>
</comment>
<evidence type="ECO:0000256" key="5">
    <source>
        <dbReference type="ARBA" id="ARBA00023002"/>
    </source>
</evidence>
<accession>A0A1X7I355</accession>
<comment type="similarity">
    <text evidence="2 7">Belongs to the acyl-CoA dehydrogenase family.</text>
</comment>
<dbReference type="GO" id="GO:0003995">
    <property type="term" value="F:acyl-CoA dehydrogenase activity"/>
    <property type="evidence" value="ECO:0007669"/>
    <property type="project" value="InterPro"/>
</dbReference>
<feature type="domain" description="Acyl-CoA dehydrogenase-like C-terminal" evidence="11">
    <location>
        <begin position="468"/>
        <end position="571"/>
    </location>
</feature>
<protein>
    <submittedName>
        <fullName evidence="12">Acyl-CoA dehydrogenase</fullName>
    </submittedName>
</protein>
<dbReference type="InterPro" id="IPR046373">
    <property type="entry name" value="Acyl-CoA_Oxase/DH_mid-dom_sf"/>
</dbReference>
<dbReference type="InterPro" id="IPR009075">
    <property type="entry name" value="AcylCo_DH/oxidase_C"/>
</dbReference>
<evidence type="ECO:0000259" key="10">
    <source>
        <dbReference type="Pfam" id="PF02771"/>
    </source>
</evidence>
<keyword evidence="5 7" id="KW-0560">Oxidoreductase</keyword>
<dbReference type="Proteomes" id="UP000193804">
    <property type="component" value="Unassembled WGS sequence"/>
</dbReference>